<protein>
    <recommendedName>
        <fullName evidence="1">Methylmalonyl-CoA mutase alpha/beta chain catalytic domain-containing protein</fullName>
    </recommendedName>
</protein>
<dbReference type="PANTHER" id="PTHR48101:SF1">
    <property type="entry name" value="METHYLMALONYL-COA MUTASE, LARGE SUBUNIT"/>
    <property type="match status" value="1"/>
</dbReference>
<reference evidence="2" key="1">
    <citation type="journal article" date="2014" name="Front. Microbiol.">
        <title>High frequency of phylogenetically diverse reductive dehalogenase-homologous genes in deep subseafloor sedimentary metagenomes.</title>
        <authorList>
            <person name="Kawai M."/>
            <person name="Futagami T."/>
            <person name="Toyoda A."/>
            <person name="Takaki Y."/>
            <person name="Nishi S."/>
            <person name="Hori S."/>
            <person name="Arai W."/>
            <person name="Tsubouchi T."/>
            <person name="Morono Y."/>
            <person name="Uchiyama I."/>
            <person name="Ito T."/>
            <person name="Fujiyama A."/>
            <person name="Inagaki F."/>
            <person name="Takami H."/>
        </authorList>
    </citation>
    <scope>NUCLEOTIDE SEQUENCE</scope>
    <source>
        <strain evidence="2">Expedition CK06-06</strain>
    </source>
</reference>
<dbReference type="EMBL" id="BARV01035160">
    <property type="protein sequence ID" value="GAI54436.1"/>
    <property type="molecule type" value="Genomic_DNA"/>
</dbReference>
<dbReference type="SUPFAM" id="SSF51703">
    <property type="entry name" value="Cobalamin (vitamin B12)-dependent enzymes"/>
    <property type="match status" value="1"/>
</dbReference>
<organism evidence="2">
    <name type="scientific">marine sediment metagenome</name>
    <dbReference type="NCBI Taxonomy" id="412755"/>
    <lineage>
        <taxon>unclassified sequences</taxon>
        <taxon>metagenomes</taxon>
        <taxon>ecological metagenomes</taxon>
    </lineage>
</organism>
<dbReference type="PANTHER" id="PTHR48101">
    <property type="entry name" value="METHYLMALONYL-COA MUTASE, MITOCHONDRIAL-RELATED"/>
    <property type="match status" value="1"/>
</dbReference>
<evidence type="ECO:0000259" key="1">
    <source>
        <dbReference type="Pfam" id="PF01642"/>
    </source>
</evidence>
<feature type="domain" description="Methylmalonyl-CoA mutase alpha/beta chain catalytic" evidence="1">
    <location>
        <begin position="1"/>
        <end position="81"/>
    </location>
</feature>
<accession>X1QHZ3</accession>
<dbReference type="AlphaFoldDB" id="X1QHZ3"/>
<evidence type="ECO:0000313" key="2">
    <source>
        <dbReference type="EMBL" id="GAI54436.1"/>
    </source>
</evidence>
<feature type="non-terminal residue" evidence="2">
    <location>
        <position position="84"/>
    </location>
</feature>
<dbReference type="Pfam" id="PF01642">
    <property type="entry name" value="MM_CoA_mutase"/>
    <property type="match status" value="1"/>
</dbReference>
<name>X1QHZ3_9ZZZZ</name>
<dbReference type="InterPro" id="IPR016176">
    <property type="entry name" value="Cbl-dep_enz_cat"/>
</dbReference>
<sequence>MGGILGGVQSMNVVCYDEPIALPTAESQRLSLRIQQILAHEVGVGATADPLGGSYYVEHLTSEIEKEGEEYLEKIENMGGLETV</sequence>
<dbReference type="GO" id="GO:0016866">
    <property type="term" value="F:intramolecular transferase activity"/>
    <property type="evidence" value="ECO:0007669"/>
    <property type="project" value="InterPro"/>
</dbReference>
<dbReference type="InterPro" id="IPR006099">
    <property type="entry name" value="MeMalonylCoA_mutase_a/b_cat"/>
</dbReference>
<proteinExistence type="predicted"/>
<dbReference type="GO" id="GO:0031419">
    <property type="term" value="F:cobalamin binding"/>
    <property type="evidence" value="ECO:0007669"/>
    <property type="project" value="InterPro"/>
</dbReference>
<gene>
    <name evidence="2" type="ORF">S06H3_54904</name>
</gene>
<dbReference type="Gene3D" id="3.20.20.240">
    <property type="entry name" value="Methylmalonyl-CoA mutase"/>
    <property type="match status" value="1"/>
</dbReference>
<comment type="caution">
    <text evidence="2">The sequence shown here is derived from an EMBL/GenBank/DDBJ whole genome shotgun (WGS) entry which is preliminary data.</text>
</comment>